<gene>
    <name evidence="1" type="ORF">JAAARDRAFT_53516</name>
</gene>
<evidence type="ECO:0008006" key="3">
    <source>
        <dbReference type="Google" id="ProtNLM"/>
    </source>
</evidence>
<dbReference type="InterPro" id="IPR032675">
    <property type="entry name" value="LRR_dom_sf"/>
</dbReference>
<dbReference type="InParanoid" id="A0A067QKZ2"/>
<dbReference type="OrthoDB" id="2780168at2759"/>
<dbReference type="Proteomes" id="UP000027265">
    <property type="component" value="Unassembled WGS sequence"/>
</dbReference>
<name>A0A067QKZ2_9AGAM</name>
<dbReference type="EMBL" id="KL197710">
    <property type="protein sequence ID" value="KDQ63291.1"/>
    <property type="molecule type" value="Genomic_DNA"/>
</dbReference>
<dbReference type="AlphaFoldDB" id="A0A067QKZ2"/>
<reference evidence="2" key="1">
    <citation type="journal article" date="2014" name="Proc. Natl. Acad. Sci. U.S.A.">
        <title>Extensive sampling of basidiomycete genomes demonstrates inadequacy of the white-rot/brown-rot paradigm for wood decay fungi.</title>
        <authorList>
            <person name="Riley R."/>
            <person name="Salamov A.A."/>
            <person name="Brown D.W."/>
            <person name="Nagy L.G."/>
            <person name="Floudas D."/>
            <person name="Held B.W."/>
            <person name="Levasseur A."/>
            <person name="Lombard V."/>
            <person name="Morin E."/>
            <person name="Otillar R."/>
            <person name="Lindquist E.A."/>
            <person name="Sun H."/>
            <person name="LaButti K.M."/>
            <person name="Schmutz J."/>
            <person name="Jabbour D."/>
            <person name="Luo H."/>
            <person name="Baker S.E."/>
            <person name="Pisabarro A.G."/>
            <person name="Walton J.D."/>
            <person name="Blanchette R.A."/>
            <person name="Henrissat B."/>
            <person name="Martin F."/>
            <person name="Cullen D."/>
            <person name="Hibbett D.S."/>
            <person name="Grigoriev I.V."/>
        </authorList>
    </citation>
    <scope>NUCLEOTIDE SEQUENCE [LARGE SCALE GENOMIC DNA]</scope>
    <source>
        <strain evidence="2">MUCL 33604</strain>
    </source>
</reference>
<dbReference type="SUPFAM" id="SSF52058">
    <property type="entry name" value="L domain-like"/>
    <property type="match status" value="1"/>
</dbReference>
<organism evidence="1 2">
    <name type="scientific">Jaapia argillacea MUCL 33604</name>
    <dbReference type="NCBI Taxonomy" id="933084"/>
    <lineage>
        <taxon>Eukaryota</taxon>
        <taxon>Fungi</taxon>
        <taxon>Dikarya</taxon>
        <taxon>Basidiomycota</taxon>
        <taxon>Agaricomycotina</taxon>
        <taxon>Agaricomycetes</taxon>
        <taxon>Agaricomycetidae</taxon>
        <taxon>Jaapiales</taxon>
        <taxon>Jaapiaceae</taxon>
        <taxon>Jaapia</taxon>
    </lineage>
</organism>
<dbReference type="Gene3D" id="3.80.10.10">
    <property type="entry name" value="Ribonuclease Inhibitor"/>
    <property type="match status" value="1"/>
</dbReference>
<proteinExistence type="predicted"/>
<evidence type="ECO:0000313" key="1">
    <source>
        <dbReference type="EMBL" id="KDQ63291.1"/>
    </source>
</evidence>
<dbReference type="HOGENOM" id="CLU_621220_0_0_1"/>
<protein>
    <recommendedName>
        <fullName evidence="3">F-box domain-containing protein</fullName>
    </recommendedName>
</protein>
<sequence>MYLSRRESLDTLPNEILSKVVSAFEQQPHIPRKFRLISVFARVNRRLRSFSMPLILQDLTVRSCDRLSAFVEFLEGCEEAQKDYPYLSYVRSIRIGGKSRRPNDYNVLYTSPLERIPLLPNLLDFECVDSPLTPKFLSSLAIHKSIRHLDLAWMSTFPDTQQFPSLRALRLHISPSLFSLLDIDMSPPLHTHSSLTTLSIDSSYTWFDSIVGHLNFPNLRVFCLQKTYSKPSDIFQFIHEHPSLMEVNVGFLGFDPVHMRALELLIEDTVPNWRDNSDFAIFAEEGWCFGGPCDVYSLRAFAWMSIDVEAFAFKRVPITPEALSYAHCRRPRYMATEVALRLRSEQPDQEDLGNSPFIEIFDLGSLVAFHSVQYLCVECPTGQATDFANLMVGPTSFLEARNMITDQTCRRTSGNTSDSGIVFGRSPFLAACLHTGGICCC</sequence>
<keyword evidence="2" id="KW-1185">Reference proteome</keyword>
<accession>A0A067QKZ2</accession>
<evidence type="ECO:0000313" key="2">
    <source>
        <dbReference type="Proteomes" id="UP000027265"/>
    </source>
</evidence>